<dbReference type="EMBL" id="JBHTBX010000002">
    <property type="protein sequence ID" value="MFC7433543.1"/>
    <property type="molecule type" value="Genomic_DNA"/>
</dbReference>
<dbReference type="SUPFAM" id="SSF55785">
    <property type="entry name" value="PYP-like sensor domain (PAS domain)"/>
    <property type="match status" value="1"/>
</dbReference>
<dbReference type="Gene3D" id="3.30.450.20">
    <property type="entry name" value="PAS domain"/>
    <property type="match status" value="1"/>
</dbReference>
<proteinExistence type="predicted"/>
<gene>
    <name evidence="2" type="ORF">ACFQNJ_03365</name>
</gene>
<dbReference type="Proteomes" id="UP001596495">
    <property type="component" value="Unassembled WGS sequence"/>
</dbReference>
<evidence type="ECO:0000313" key="3">
    <source>
        <dbReference type="Proteomes" id="UP001596495"/>
    </source>
</evidence>
<accession>A0ABW2R4Y6</accession>
<dbReference type="SMART" id="SM00091">
    <property type="entry name" value="PAS"/>
    <property type="match status" value="1"/>
</dbReference>
<comment type="caution">
    <text evidence="2">The sequence shown here is derived from an EMBL/GenBank/DDBJ whole genome shotgun (WGS) entry which is preliminary data.</text>
</comment>
<evidence type="ECO:0000313" key="2">
    <source>
        <dbReference type="EMBL" id="MFC7433543.1"/>
    </source>
</evidence>
<dbReference type="Pfam" id="PF08447">
    <property type="entry name" value="PAS_3"/>
    <property type="match status" value="1"/>
</dbReference>
<dbReference type="PROSITE" id="PS50112">
    <property type="entry name" value="PAS"/>
    <property type="match status" value="1"/>
</dbReference>
<dbReference type="NCBIfam" id="TIGR00229">
    <property type="entry name" value="sensory_box"/>
    <property type="match status" value="1"/>
</dbReference>
<dbReference type="CDD" id="cd00130">
    <property type="entry name" value="PAS"/>
    <property type="match status" value="1"/>
</dbReference>
<dbReference type="RefSeq" id="WP_382253830.1">
    <property type="nucleotide sequence ID" value="NZ_JBHTBX010000002.1"/>
</dbReference>
<sequence length="103" mass="11826">MRLNLPVTQQEFEFPDSVTLVSTTDLQGRITYCNPAFIAVSGYAREELVGELHNLIRHPDMPAEAFRDMWDTLQQGHPWTGIVKNRRKNGDHYWVQANASPVM</sequence>
<dbReference type="InterPro" id="IPR013655">
    <property type="entry name" value="PAS_fold_3"/>
</dbReference>
<reference evidence="3" key="1">
    <citation type="journal article" date="2019" name="Int. J. Syst. Evol. Microbiol.">
        <title>The Global Catalogue of Microorganisms (GCM) 10K type strain sequencing project: providing services to taxonomists for standard genome sequencing and annotation.</title>
        <authorList>
            <consortium name="The Broad Institute Genomics Platform"/>
            <consortium name="The Broad Institute Genome Sequencing Center for Infectious Disease"/>
            <person name="Wu L."/>
            <person name="Ma J."/>
        </authorList>
    </citation>
    <scope>NUCLEOTIDE SEQUENCE [LARGE SCALE GENOMIC DNA]</scope>
    <source>
        <strain evidence="3">CCUG 54518</strain>
    </source>
</reference>
<organism evidence="2 3">
    <name type="scientific">Hydrogenophaga bisanensis</name>
    <dbReference type="NCBI Taxonomy" id="439611"/>
    <lineage>
        <taxon>Bacteria</taxon>
        <taxon>Pseudomonadati</taxon>
        <taxon>Pseudomonadota</taxon>
        <taxon>Betaproteobacteria</taxon>
        <taxon>Burkholderiales</taxon>
        <taxon>Comamonadaceae</taxon>
        <taxon>Hydrogenophaga</taxon>
    </lineage>
</organism>
<dbReference type="InterPro" id="IPR000014">
    <property type="entry name" value="PAS"/>
</dbReference>
<dbReference type="InterPro" id="IPR035965">
    <property type="entry name" value="PAS-like_dom_sf"/>
</dbReference>
<feature type="domain" description="PAS" evidence="1">
    <location>
        <begin position="25"/>
        <end position="76"/>
    </location>
</feature>
<evidence type="ECO:0000259" key="1">
    <source>
        <dbReference type="PROSITE" id="PS50112"/>
    </source>
</evidence>
<keyword evidence="3" id="KW-1185">Reference proteome</keyword>
<protein>
    <submittedName>
        <fullName evidence="2">PAS domain-containing protein</fullName>
    </submittedName>
</protein>
<name>A0ABW2R4Y6_9BURK</name>